<proteinExistence type="predicted"/>
<accession>A0ABQ6HMF3</accession>
<dbReference type="EMBL" id="BSUJ01000001">
    <property type="protein sequence ID" value="GMA19581.1"/>
    <property type="molecule type" value="Genomic_DNA"/>
</dbReference>
<sequence>MTDDQWELRVCVQCDMPSIAKRVLIMVEDMSVSRVYYCPEHGPLSIAVVVDMRAIRARRRGTYECRVQREQPCPGVQLVAGLL</sequence>
<organism evidence="1 2">
    <name type="scientific">Arsenicicoccus piscis</name>
    <dbReference type="NCBI Taxonomy" id="673954"/>
    <lineage>
        <taxon>Bacteria</taxon>
        <taxon>Bacillati</taxon>
        <taxon>Actinomycetota</taxon>
        <taxon>Actinomycetes</taxon>
        <taxon>Micrococcales</taxon>
        <taxon>Intrasporangiaceae</taxon>
        <taxon>Arsenicicoccus</taxon>
    </lineage>
</organism>
<dbReference type="Proteomes" id="UP001157109">
    <property type="component" value="Unassembled WGS sequence"/>
</dbReference>
<gene>
    <name evidence="1" type="ORF">GCM10025862_16020</name>
</gene>
<reference evidence="2" key="1">
    <citation type="journal article" date="2019" name="Int. J. Syst. Evol. Microbiol.">
        <title>The Global Catalogue of Microorganisms (GCM) 10K type strain sequencing project: providing services to taxonomists for standard genome sequencing and annotation.</title>
        <authorList>
            <consortium name="The Broad Institute Genomics Platform"/>
            <consortium name="The Broad Institute Genome Sequencing Center for Infectious Disease"/>
            <person name="Wu L."/>
            <person name="Ma J."/>
        </authorList>
    </citation>
    <scope>NUCLEOTIDE SEQUENCE [LARGE SCALE GENOMIC DNA]</scope>
    <source>
        <strain evidence="2">NBRC 105830</strain>
    </source>
</reference>
<protein>
    <submittedName>
        <fullName evidence="1">Uncharacterized protein</fullName>
    </submittedName>
</protein>
<comment type="caution">
    <text evidence="1">The sequence shown here is derived from an EMBL/GenBank/DDBJ whole genome shotgun (WGS) entry which is preliminary data.</text>
</comment>
<evidence type="ECO:0000313" key="1">
    <source>
        <dbReference type="EMBL" id="GMA19581.1"/>
    </source>
</evidence>
<evidence type="ECO:0000313" key="2">
    <source>
        <dbReference type="Proteomes" id="UP001157109"/>
    </source>
</evidence>
<keyword evidence="2" id="KW-1185">Reference proteome</keyword>
<name>A0ABQ6HMF3_9MICO</name>